<reference evidence="15" key="1">
    <citation type="journal article" date="2023" name="Mol. Phylogenet. Evol.">
        <title>Genome-scale phylogeny and comparative genomics of the fungal order Sordariales.</title>
        <authorList>
            <person name="Hensen N."/>
            <person name="Bonometti L."/>
            <person name="Westerberg I."/>
            <person name="Brannstrom I.O."/>
            <person name="Guillou S."/>
            <person name="Cros-Aarteil S."/>
            <person name="Calhoun S."/>
            <person name="Haridas S."/>
            <person name="Kuo A."/>
            <person name="Mondo S."/>
            <person name="Pangilinan J."/>
            <person name="Riley R."/>
            <person name="LaButti K."/>
            <person name="Andreopoulos B."/>
            <person name="Lipzen A."/>
            <person name="Chen C."/>
            <person name="Yan M."/>
            <person name="Daum C."/>
            <person name="Ng V."/>
            <person name="Clum A."/>
            <person name="Steindorff A."/>
            <person name="Ohm R.A."/>
            <person name="Martin F."/>
            <person name="Silar P."/>
            <person name="Natvig D.O."/>
            <person name="Lalanne C."/>
            <person name="Gautier V."/>
            <person name="Ament-Velasquez S.L."/>
            <person name="Kruys A."/>
            <person name="Hutchinson M.I."/>
            <person name="Powell A.J."/>
            <person name="Barry K."/>
            <person name="Miller A.N."/>
            <person name="Grigoriev I.V."/>
            <person name="Debuchy R."/>
            <person name="Gladieux P."/>
            <person name="Hiltunen Thoren M."/>
            <person name="Johannesson H."/>
        </authorList>
    </citation>
    <scope>NUCLEOTIDE SEQUENCE</scope>
    <source>
        <strain evidence="15">PSN324</strain>
    </source>
</reference>
<evidence type="ECO:0000256" key="12">
    <source>
        <dbReference type="ARBA" id="ARBA00047899"/>
    </source>
</evidence>
<comment type="function">
    <text evidence="1">Component of the EKC/KEOPS complex that is required for the formation of a threonylcarbamoyl group on adenosine at position 37 (t(6)A37) in tRNAs that read codons beginning with adenine. The complex is probably involved in the transfer of the threonylcarbamoyl moiety of threonylcarbamoyl-AMP (TC-AMP) to the N6 group of A37. BUD32 has ATPase activity in the context of the EKC/KEOPS complex and likely plays a supporting role to the catalytic subunit KAE1. The EKC/KEOPS complex also promotes both telomere uncapping and telomere elongation. The complex is required for efficient recruitment of transcriptional coactivators.</text>
</comment>
<keyword evidence="6" id="KW-0808">Transferase</keyword>
<dbReference type="InterPro" id="IPR008266">
    <property type="entry name" value="Tyr_kinase_AS"/>
</dbReference>
<comment type="subunit">
    <text evidence="2">Component of the EKC/KEOPS complex composed of at least BUD32, CGI121, GON7, KAE1 and PCC1; the whole complex dimerizes.</text>
</comment>
<evidence type="ECO:0000256" key="3">
    <source>
        <dbReference type="ARBA" id="ARBA00012513"/>
    </source>
</evidence>
<dbReference type="EC" id="2.7.11.1" evidence="3"/>
<dbReference type="InterPro" id="IPR050660">
    <property type="entry name" value="NEK_Ser/Thr_kinase"/>
</dbReference>
<protein>
    <recommendedName>
        <fullName evidence="5">EKC/KEOPS complex subunit BUD32</fullName>
        <ecNumber evidence="3">2.7.11.1</ecNumber>
    </recommendedName>
    <alternativeName>
        <fullName evidence="10 11">Atypical Serine/threonine protein kinase BUD32</fullName>
    </alternativeName>
    <alternativeName>
        <fullName evidence="4">EKC/KEOPS complex subunit bud32</fullName>
    </alternativeName>
</protein>
<evidence type="ECO:0000256" key="5">
    <source>
        <dbReference type="ARBA" id="ARBA00019973"/>
    </source>
</evidence>
<evidence type="ECO:0000256" key="13">
    <source>
        <dbReference type="ARBA" id="ARBA00048679"/>
    </source>
</evidence>
<comment type="catalytic activity">
    <reaction evidence="12">
        <text>L-threonyl-[protein] + ATP = O-phospho-L-threonyl-[protein] + ADP + H(+)</text>
        <dbReference type="Rhea" id="RHEA:46608"/>
        <dbReference type="Rhea" id="RHEA-COMP:11060"/>
        <dbReference type="Rhea" id="RHEA-COMP:11605"/>
        <dbReference type="ChEBI" id="CHEBI:15378"/>
        <dbReference type="ChEBI" id="CHEBI:30013"/>
        <dbReference type="ChEBI" id="CHEBI:30616"/>
        <dbReference type="ChEBI" id="CHEBI:61977"/>
        <dbReference type="ChEBI" id="CHEBI:456216"/>
        <dbReference type="EC" id="2.7.11.1"/>
    </reaction>
</comment>
<evidence type="ECO:0000256" key="6">
    <source>
        <dbReference type="ARBA" id="ARBA00022679"/>
    </source>
</evidence>
<evidence type="ECO:0000256" key="1">
    <source>
        <dbReference type="ARBA" id="ARBA00003747"/>
    </source>
</evidence>
<evidence type="ECO:0000256" key="4">
    <source>
        <dbReference type="ARBA" id="ARBA00013948"/>
    </source>
</evidence>
<keyword evidence="9" id="KW-0067">ATP-binding</keyword>
<evidence type="ECO:0000256" key="2">
    <source>
        <dbReference type="ARBA" id="ARBA00011534"/>
    </source>
</evidence>
<keyword evidence="8" id="KW-0418">Kinase</keyword>
<keyword evidence="7" id="KW-0547">Nucleotide-binding</keyword>
<dbReference type="Gene3D" id="1.10.510.10">
    <property type="entry name" value="Transferase(Phosphotransferase) domain 1"/>
    <property type="match status" value="1"/>
</dbReference>
<dbReference type="InterPro" id="IPR000719">
    <property type="entry name" value="Prot_kinase_dom"/>
</dbReference>
<dbReference type="SUPFAM" id="SSF56112">
    <property type="entry name" value="Protein kinase-like (PK-like)"/>
    <property type="match status" value="1"/>
</dbReference>
<dbReference type="EMBL" id="MU864931">
    <property type="protein sequence ID" value="KAK4466583.1"/>
    <property type="molecule type" value="Genomic_DNA"/>
</dbReference>
<dbReference type="PANTHER" id="PTHR43671">
    <property type="entry name" value="SERINE/THREONINE-PROTEIN KINASE NEK"/>
    <property type="match status" value="1"/>
</dbReference>
<name>A0AAV9I1E2_9PEZI</name>
<evidence type="ECO:0000256" key="11">
    <source>
        <dbReference type="ARBA" id="ARBA00033194"/>
    </source>
</evidence>
<comment type="catalytic activity">
    <reaction evidence="13">
        <text>L-seryl-[protein] + ATP = O-phospho-L-seryl-[protein] + ADP + H(+)</text>
        <dbReference type="Rhea" id="RHEA:17989"/>
        <dbReference type="Rhea" id="RHEA-COMP:9863"/>
        <dbReference type="Rhea" id="RHEA-COMP:11604"/>
        <dbReference type="ChEBI" id="CHEBI:15378"/>
        <dbReference type="ChEBI" id="CHEBI:29999"/>
        <dbReference type="ChEBI" id="CHEBI:30616"/>
        <dbReference type="ChEBI" id="CHEBI:83421"/>
        <dbReference type="ChEBI" id="CHEBI:456216"/>
        <dbReference type="EC" id="2.7.11.1"/>
    </reaction>
</comment>
<sequence length="456" mass="51587">MAETEGQLILNRPVSEYVHWKPIDRTHAYYKNKLTGQVYIGHLTNLYDNEEDRRTFALMVNGAGDAAANVLNHENLVSVHTEILEQHWVLDKDADGGEPVLSDPHRLILYDYCDAGTLKTLLGRPPVARTVHGPFMPESLCWHVAISLIRALQWLHEGIRDIYNVAEDKQSRVWWTAQTRCVRVRVRSEPQVGWLPILHRDIRAENVMLSHPKGIETYGTVKLGGFRKCVVTGGILHGDGVGKEDAVALAWEKKWDAWKDEILDPGIVRMREGYGRWKQEGRAAEEIFRPYTTGSDLRAVGAVLYEMMFGWPPPAPDECVAMGCNACHWYRKSEEPQGAAHVQSNPGCMADLDLDSFPDHLNYTSGLKKLLKTLMGLEHKIAPLASTVMDDAWLGYQKWAASSAPAARAYRDVYDDIWMRRQNEWRMQRRQEKGLVAPISTNVGNMGALDPDVKVI</sequence>
<dbReference type="PROSITE" id="PS00109">
    <property type="entry name" value="PROTEIN_KINASE_TYR"/>
    <property type="match status" value="1"/>
</dbReference>
<reference evidence="15" key="2">
    <citation type="submission" date="2023-06" db="EMBL/GenBank/DDBJ databases">
        <authorList>
            <consortium name="Lawrence Berkeley National Laboratory"/>
            <person name="Mondo S.J."/>
            <person name="Hensen N."/>
            <person name="Bonometti L."/>
            <person name="Westerberg I."/>
            <person name="Brannstrom I.O."/>
            <person name="Guillou S."/>
            <person name="Cros-Aarteil S."/>
            <person name="Calhoun S."/>
            <person name="Haridas S."/>
            <person name="Kuo A."/>
            <person name="Pangilinan J."/>
            <person name="Riley R."/>
            <person name="Labutti K."/>
            <person name="Andreopoulos B."/>
            <person name="Lipzen A."/>
            <person name="Chen C."/>
            <person name="Yanf M."/>
            <person name="Daum C."/>
            <person name="Ng V."/>
            <person name="Clum A."/>
            <person name="Steindorff A."/>
            <person name="Ohm R."/>
            <person name="Martin F."/>
            <person name="Silar P."/>
            <person name="Natvig D."/>
            <person name="Lalanne C."/>
            <person name="Gautier V."/>
            <person name="Ament-Velasquez S.L."/>
            <person name="Kruys A."/>
            <person name="Hutchinson M.I."/>
            <person name="Powell A.J."/>
            <person name="Barry K."/>
            <person name="Miller A.N."/>
            <person name="Grigoriev I.V."/>
            <person name="Debuchy R."/>
            <person name="Gladieux P."/>
            <person name="Thoren M.H."/>
            <person name="Johannesson H."/>
        </authorList>
    </citation>
    <scope>NUCLEOTIDE SEQUENCE</scope>
    <source>
        <strain evidence="15">PSN324</strain>
    </source>
</reference>
<evidence type="ECO:0000313" key="16">
    <source>
        <dbReference type="Proteomes" id="UP001321749"/>
    </source>
</evidence>
<gene>
    <name evidence="15" type="ORF">QBC42DRAFT_326256</name>
</gene>
<comment type="caution">
    <text evidence="15">The sequence shown here is derived from an EMBL/GenBank/DDBJ whole genome shotgun (WGS) entry which is preliminary data.</text>
</comment>
<organism evidence="15 16">
    <name type="scientific">Cladorrhinum samala</name>
    <dbReference type="NCBI Taxonomy" id="585594"/>
    <lineage>
        <taxon>Eukaryota</taxon>
        <taxon>Fungi</taxon>
        <taxon>Dikarya</taxon>
        <taxon>Ascomycota</taxon>
        <taxon>Pezizomycotina</taxon>
        <taxon>Sordariomycetes</taxon>
        <taxon>Sordariomycetidae</taxon>
        <taxon>Sordariales</taxon>
        <taxon>Podosporaceae</taxon>
        <taxon>Cladorrhinum</taxon>
    </lineage>
</organism>
<evidence type="ECO:0000256" key="7">
    <source>
        <dbReference type="ARBA" id="ARBA00022741"/>
    </source>
</evidence>
<feature type="domain" description="Protein kinase" evidence="14">
    <location>
        <begin position="1"/>
        <end position="394"/>
    </location>
</feature>
<proteinExistence type="predicted"/>
<evidence type="ECO:0000313" key="15">
    <source>
        <dbReference type="EMBL" id="KAK4466583.1"/>
    </source>
</evidence>
<evidence type="ECO:0000256" key="9">
    <source>
        <dbReference type="ARBA" id="ARBA00022840"/>
    </source>
</evidence>
<dbReference type="GO" id="GO:0004674">
    <property type="term" value="F:protein serine/threonine kinase activity"/>
    <property type="evidence" value="ECO:0007669"/>
    <property type="project" value="UniProtKB-EC"/>
</dbReference>
<dbReference type="Proteomes" id="UP001321749">
    <property type="component" value="Unassembled WGS sequence"/>
</dbReference>
<keyword evidence="16" id="KW-1185">Reference proteome</keyword>
<evidence type="ECO:0000256" key="10">
    <source>
        <dbReference type="ARBA" id="ARBA00030980"/>
    </source>
</evidence>
<dbReference type="PROSITE" id="PS50011">
    <property type="entry name" value="PROTEIN_KINASE_DOM"/>
    <property type="match status" value="1"/>
</dbReference>
<evidence type="ECO:0000256" key="8">
    <source>
        <dbReference type="ARBA" id="ARBA00022777"/>
    </source>
</evidence>
<evidence type="ECO:0000259" key="14">
    <source>
        <dbReference type="PROSITE" id="PS50011"/>
    </source>
</evidence>
<accession>A0AAV9I1E2</accession>
<dbReference type="AlphaFoldDB" id="A0AAV9I1E2"/>
<dbReference type="PANTHER" id="PTHR43671:SF13">
    <property type="entry name" value="SERINE_THREONINE-PROTEIN KINASE NEK2"/>
    <property type="match status" value="1"/>
</dbReference>
<dbReference type="GO" id="GO:0005524">
    <property type="term" value="F:ATP binding"/>
    <property type="evidence" value="ECO:0007669"/>
    <property type="project" value="UniProtKB-KW"/>
</dbReference>
<dbReference type="InterPro" id="IPR011009">
    <property type="entry name" value="Kinase-like_dom_sf"/>
</dbReference>